<evidence type="ECO:0000256" key="1">
    <source>
        <dbReference type="ARBA" id="ARBA00008060"/>
    </source>
</evidence>
<evidence type="ECO:0000256" key="3">
    <source>
        <dbReference type="ARBA" id="ARBA00023204"/>
    </source>
</evidence>
<gene>
    <name evidence="4" type="ORF">A1Q1_04184</name>
</gene>
<dbReference type="KEGG" id="tasa:A1Q1_04184"/>
<dbReference type="PANTHER" id="PTHR28529:SF2">
    <property type="entry name" value="DNA REPAIR PROTEIN SWI5 HOMOLOG"/>
    <property type="match status" value="1"/>
</dbReference>
<dbReference type="Pfam" id="PF07061">
    <property type="entry name" value="Swi5"/>
    <property type="match status" value="1"/>
</dbReference>
<dbReference type="GO" id="GO:0000709">
    <property type="term" value="P:meiotic joint molecule formation"/>
    <property type="evidence" value="ECO:0007669"/>
    <property type="project" value="TreeGrafter"/>
</dbReference>
<proteinExistence type="inferred from homology"/>
<dbReference type="Gene3D" id="1.20.5.170">
    <property type="match status" value="1"/>
</dbReference>
<keyword evidence="3" id="KW-0234">DNA repair</keyword>
<dbReference type="RefSeq" id="XP_014178036.1">
    <property type="nucleotide sequence ID" value="XM_014322561.1"/>
</dbReference>
<dbReference type="GeneID" id="25987697"/>
<dbReference type="GO" id="GO:0032798">
    <property type="term" value="C:Swi5-Sfr1 complex"/>
    <property type="evidence" value="ECO:0007669"/>
    <property type="project" value="TreeGrafter"/>
</dbReference>
<protein>
    <recommendedName>
        <fullName evidence="6">DNA repair protein Swi5/Sae3</fullName>
    </recommendedName>
</protein>
<evidence type="ECO:0000313" key="5">
    <source>
        <dbReference type="Proteomes" id="UP000002748"/>
    </source>
</evidence>
<keyword evidence="2" id="KW-0227">DNA damage</keyword>
<comment type="similarity">
    <text evidence="1">Belongs to the SWI5/SAE3 family.</text>
</comment>
<dbReference type="GO" id="GO:0010772">
    <property type="term" value="P:meiotic DNA recombinase assembly involved in reciprocal meiotic recombination"/>
    <property type="evidence" value="ECO:0007669"/>
    <property type="project" value="TreeGrafter"/>
</dbReference>
<dbReference type="PANTHER" id="PTHR28529">
    <property type="entry name" value="DNA REPAIR PROTEIN SWI5 HOMOLOG"/>
    <property type="match status" value="1"/>
</dbReference>
<dbReference type="OrthoDB" id="255837at2759"/>
<dbReference type="Proteomes" id="UP000002748">
    <property type="component" value="Unassembled WGS sequence"/>
</dbReference>
<sequence>MVFSRDEMMGPTGNPRVMVLQAEVARLEAELGPDCDADAIVQRHIRLLHTYNEIKDGTQALIGKYANLTNMTVTAVHQELDLSLVE</sequence>
<dbReference type="AlphaFoldDB" id="J4U924"/>
<evidence type="ECO:0000256" key="2">
    <source>
        <dbReference type="ARBA" id="ARBA00022763"/>
    </source>
</evidence>
<evidence type="ECO:0000313" key="4">
    <source>
        <dbReference type="EMBL" id="EJT47075.1"/>
    </source>
</evidence>
<dbReference type="VEuPathDB" id="FungiDB:A1Q1_04184"/>
<dbReference type="InterPro" id="IPR010760">
    <property type="entry name" value="DNA-repair_Swi5"/>
</dbReference>
<accession>J4U924</accession>
<dbReference type="EMBL" id="ALBS01000264">
    <property type="protein sequence ID" value="EJT47075.1"/>
    <property type="molecule type" value="Genomic_DNA"/>
</dbReference>
<dbReference type="GO" id="GO:0034974">
    <property type="term" value="C:Swi5-Swi2 complex"/>
    <property type="evidence" value="ECO:0007669"/>
    <property type="project" value="TreeGrafter"/>
</dbReference>
<name>J4U924_TRIAS</name>
<organism evidence="4 5">
    <name type="scientific">Trichosporon asahii var. asahii (strain ATCC 90039 / CBS 2479 / JCM 2466 / KCTC 7840 / NBRC 103889/ NCYC 2677 / UAMH 7654)</name>
    <name type="common">Yeast</name>
    <dbReference type="NCBI Taxonomy" id="1186058"/>
    <lineage>
        <taxon>Eukaryota</taxon>
        <taxon>Fungi</taxon>
        <taxon>Dikarya</taxon>
        <taxon>Basidiomycota</taxon>
        <taxon>Agaricomycotina</taxon>
        <taxon>Tremellomycetes</taxon>
        <taxon>Trichosporonales</taxon>
        <taxon>Trichosporonaceae</taxon>
        <taxon>Trichosporon</taxon>
    </lineage>
</organism>
<comment type="caution">
    <text evidence="4">The sequence shown here is derived from an EMBL/GenBank/DDBJ whole genome shotgun (WGS) entry which is preliminary data.</text>
</comment>
<reference evidence="4 5" key="1">
    <citation type="journal article" date="2012" name="Eukaryot. Cell">
        <title>Draft genome sequence of CBS 2479, the standard type strain of Trichosporon asahii.</title>
        <authorList>
            <person name="Yang R.Y."/>
            <person name="Li H.T."/>
            <person name="Zhu H."/>
            <person name="Zhou G.P."/>
            <person name="Wang M."/>
            <person name="Wang L."/>
        </authorList>
    </citation>
    <scope>NUCLEOTIDE SEQUENCE [LARGE SCALE GENOMIC DNA]</scope>
    <source>
        <strain evidence="5">ATCC 90039 / CBS 2479 / JCM 2466 / KCTC 7840 / NCYC 2677 / UAMH 7654</strain>
    </source>
</reference>
<evidence type="ECO:0008006" key="6">
    <source>
        <dbReference type="Google" id="ProtNLM"/>
    </source>
</evidence>
<dbReference type="HOGENOM" id="CLU_106110_4_0_1"/>